<dbReference type="OrthoDB" id="6770063at2759"/>
<keyword evidence="3" id="KW-1185">Reference proteome</keyword>
<evidence type="ECO:0008006" key="4">
    <source>
        <dbReference type="Google" id="ProtNLM"/>
    </source>
</evidence>
<dbReference type="AlphaFoldDB" id="S8B6E0"/>
<dbReference type="Gene3D" id="1.20.1720.10">
    <property type="entry name" value="Multidrug resistance protein D"/>
    <property type="match status" value="1"/>
</dbReference>
<accession>S8B6E0</accession>
<dbReference type="PhylomeDB" id="S8B6E0"/>
<gene>
    <name evidence="2" type="ORF">PDE_05167</name>
</gene>
<sequence length="139" mass="15402">MHFPFRTTDSCLLDGDATPTCAAKSTSGPNQSVLLLVRSSVRDEQSEARPALVSIQRGIWHGIWDATAQKQNFSRLLFDFWWVSVKSLLLYLWGGLAISDMWDTEEGEISIGVYMLGTILGLIVGPIAGGFISQHSTWR</sequence>
<feature type="transmembrane region" description="Helical" evidence="1">
    <location>
        <begin position="80"/>
        <end position="99"/>
    </location>
</feature>
<keyword evidence="1" id="KW-0472">Membrane</keyword>
<dbReference type="EMBL" id="KB644412">
    <property type="protein sequence ID" value="EPS30217.1"/>
    <property type="molecule type" value="Genomic_DNA"/>
</dbReference>
<evidence type="ECO:0000313" key="3">
    <source>
        <dbReference type="Proteomes" id="UP000019376"/>
    </source>
</evidence>
<proteinExistence type="predicted"/>
<name>S8B6E0_PENO1</name>
<feature type="transmembrane region" description="Helical" evidence="1">
    <location>
        <begin position="111"/>
        <end position="132"/>
    </location>
</feature>
<reference evidence="2 3" key="1">
    <citation type="journal article" date="2013" name="PLoS ONE">
        <title>Genomic and secretomic analyses reveal unique features of the lignocellulolytic enzyme system of Penicillium decumbens.</title>
        <authorList>
            <person name="Liu G."/>
            <person name="Zhang L."/>
            <person name="Wei X."/>
            <person name="Zou G."/>
            <person name="Qin Y."/>
            <person name="Ma L."/>
            <person name="Li J."/>
            <person name="Zheng H."/>
            <person name="Wang S."/>
            <person name="Wang C."/>
            <person name="Xun L."/>
            <person name="Zhao G.-P."/>
            <person name="Zhou Z."/>
            <person name="Qu Y."/>
        </authorList>
    </citation>
    <scope>NUCLEOTIDE SEQUENCE [LARGE SCALE GENOMIC DNA]</scope>
    <source>
        <strain evidence="3">114-2 / CGMCC 5302</strain>
    </source>
</reference>
<protein>
    <recommendedName>
        <fullName evidence="4">Major facilitator superfamily (MFS) profile domain-containing protein</fullName>
    </recommendedName>
</protein>
<dbReference type="STRING" id="933388.S8B6E0"/>
<dbReference type="Proteomes" id="UP000019376">
    <property type="component" value="Unassembled WGS sequence"/>
</dbReference>
<keyword evidence="1" id="KW-0812">Transmembrane</keyword>
<keyword evidence="1" id="KW-1133">Transmembrane helix</keyword>
<dbReference type="HOGENOM" id="CLU_1845783_0_0_1"/>
<evidence type="ECO:0000313" key="2">
    <source>
        <dbReference type="EMBL" id="EPS30217.1"/>
    </source>
</evidence>
<organism evidence="2 3">
    <name type="scientific">Penicillium oxalicum (strain 114-2 / CGMCC 5302)</name>
    <name type="common">Penicillium decumbens</name>
    <dbReference type="NCBI Taxonomy" id="933388"/>
    <lineage>
        <taxon>Eukaryota</taxon>
        <taxon>Fungi</taxon>
        <taxon>Dikarya</taxon>
        <taxon>Ascomycota</taxon>
        <taxon>Pezizomycotina</taxon>
        <taxon>Eurotiomycetes</taxon>
        <taxon>Eurotiomycetidae</taxon>
        <taxon>Eurotiales</taxon>
        <taxon>Aspergillaceae</taxon>
        <taxon>Penicillium</taxon>
    </lineage>
</organism>
<evidence type="ECO:0000256" key="1">
    <source>
        <dbReference type="SAM" id="Phobius"/>
    </source>
</evidence>